<dbReference type="PROSITE" id="PS50126">
    <property type="entry name" value="S1"/>
    <property type="match status" value="6"/>
</dbReference>
<dbReference type="Gene3D" id="2.40.50.140">
    <property type="entry name" value="Nucleic acid-binding proteins"/>
    <property type="match status" value="6"/>
</dbReference>
<reference evidence="8 9" key="1">
    <citation type="submission" date="2018-06" db="EMBL/GenBank/DDBJ databases">
        <title>Extensive metabolic versatility and redundancy in microbially diverse, dynamic hydrothermal sediments.</title>
        <authorList>
            <person name="Dombrowski N."/>
            <person name="Teske A."/>
            <person name="Baker B.J."/>
        </authorList>
    </citation>
    <scope>NUCLEOTIDE SEQUENCE [LARGE SCALE GENOMIC DNA]</scope>
    <source>
        <strain evidence="8">B35_G9</strain>
    </source>
</reference>
<protein>
    <recommendedName>
        <fullName evidence="6">30S ribosomal protein S1</fullName>
    </recommendedName>
</protein>
<dbReference type="PANTHER" id="PTHR10724">
    <property type="entry name" value="30S RIBOSOMAL PROTEIN S1"/>
    <property type="match status" value="1"/>
</dbReference>
<dbReference type="FunFam" id="2.40.50.140:FF:000110">
    <property type="entry name" value="30S ribosomal protein S1"/>
    <property type="match status" value="1"/>
</dbReference>
<dbReference type="Pfam" id="PF00575">
    <property type="entry name" value="S1"/>
    <property type="match status" value="5"/>
</dbReference>
<dbReference type="GO" id="GO:0006412">
    <property type="term" value="P:translation"/>
    <property type="evidence" value="ECO:0007669"/>
    <property type="project" value="InterPro"/>
</dbReference>
<evidence type="ECO:0000259" key="7">
    <source>
        <dbReference type="PROSITE" id="PS50126"/>
    </source>
</evidence>
<feature type="domain" description="S1 motif" evidence="7">
    <location>
        <begin position="460"/>
        <end position="533"/>
    </location>
</feature>
<keyword evidence="5 6" id="KW-0687">Ribonucleoprotein</keyword>
<dbReference type="NCBIfam" id="TIGR00717">
    <property type="entry name" value="rpsA"/>
    <property type="match status" value="1"/>
</dbReference>
<feature type="domain" description="S1 motif" evidence="7">
    <location>
        <begin position="378"/>
        <end position="448"/>
    </location>
</feature>
<evidence type="ECO:0000256" key="6">
    <source>
        <dbReference type="PIRNR" id="PIRNR002111"/>
    </source>
</evidence>
<feature type="domain" description="S1 motif" evidence="7">
    <location>
        <begin position="119"/>
        <end position="185"/>
    </location>
</feature>
<dbReference type="FunFam" id="2.40.50.140:FF:000018">
    <property type="entry name" value="30S ribosomal protein S1"/>
    <property type="match status" value="1"/>
</dbReference>
<dbReference type="GO" id="GO:0003729">
    <property type="term" value="F:mRNA binding"/>
    <property type="evidence" value="ECO:0007669"/>
    <property type="project" value="TreeGrafter"/>
</dbReference>
<evidence type="ECO:0000313" key="8">
    <source>
        <dbReference type="EMBL" id="RKX66655.1"/>
    </source>
</evidence>
<feature type="domain" description="S1 motif" evidence="7">
    <location>
        <begin position="38"/>
        <end position="101"/>
    </location>
</feature>
<evidence type="ECO:0000256" key="3">
    <source>
        <dbReference type="ARBA" id="ARBA00022884"/>
    </source>
</evidence>
<comment type="function">
    <text evidence="6">Binds mRNA; thus facilitating recognition of the initiation point. It is needed to translate mRNA with a short Shine-Dalgarno (SD) purine-rich sequence.</text>
</comment>
<keyword evidence="2" id="KW-0677">Repeat</keyword>
<dbReference type="PRINTS" id="PR00681">
    <property type="entry name" value="RIBOSOMALS1"/>
</dbReference>
<comment type="similarity">
    <text evidence="1 6">Belongs to the bacterial ribosomal protein bS1 family.</text>
</comment>
<dbReference type="PIRSF" id="PIRSF002111">
    <property type="entry name" value="RpsA"/>
    <property type="match status" value="1"/>
</dbReference>
<accession>A0A660S8R8</accession>
<gene>
    <name evidence="8" type="ORF">DRP44_03625</name>
</gene>
<keyword evidence="3 6" id="KW-0694">RNA-binding</keyword>
<dbReference type="InterPro" id="IPR003029">
    <property type="entry name" value="S1_domain"/>
</dbReference>
<evidence type="ECO:0000313" key="9">
    <source>
        <dbReference type="Proteomes" id="UP000282321"/>
    </source>
</evidence>
<keyword evidence="4 6" id="KW-0689">Ribosomal protein</keyword>
<dbReference type="InterPro" id="IPR050437">
    <property type="entry name" value="Ribos_protein_bS1-like"/>
</dbReference>
<evidence type="ECO:0000256" key="2">
    <source>
        <dbReference type="ARBA" id="ARBA00022737"/>
    </source>
</evidence>
<dbReference type="SMART" id="SM00316">
    <property type="entry name" value="S1"/>
    <property type="match status" value="6"/>
</dbReference>
<proteinExistence type="inferred from homology"/>
<evidence type="ECO:0000256" key="4">
    <source>
        <dbReference type="ARBA" id="ARBA00022980"/>
    </source>
</evidence>
<dbReference type="SUPFAM" id="SSF50249">
    <property type="entry name" value="Nucleic acid-binding proteins"/>
    <property type="match status" value="6"/>
</dbReference>
<dbReference type="PANTHER" id="PTHR10724:SF7">
    <property type="entry name" value="SMALL RIBOSOMAL SUBUNIT PROTEIN BS1C"/>
    <property type="match status" value="1"/>
</dbReference>
<name>A0A660S8R8_UNCT6</name>
<feature type="domain" description="S1 motif" evidence="7">
    <location>
        <begin position="291"/>
        <end position="361"/>
    </location>
</feature>
<dbReference type="NCBIfam" id="NF004953">
    <property type="entry name" value="PRK06299.1-3"/>
    <property type="match status" value="1"/>
</dbReference>
<dbReference type="NCBIfam" id="NF004952">
    <property type="entry name" value="PRK06299.1-2"/>
    <property type="match status" value="1"/>
</dbReference>
<dbReference type="EMBL" id="QNBC01000036">
    <property type="protein sequence ID" value="RKX66655.1"/>
    <property type="molecule type" value="Genomic_DNA"/>
</dbReference>
<dbReference type="FunFam" id="2.40.50.140:FF:000011">
    <property type="entry name" value="30S ribosomal protein S1"/>
    <property type="match status" value="2"/>
</dbReference>
<sequence length="554" mass="62952">MAENEQKLTGKVKFVKETISPDDKEQLFGSYELKKSSRNMLTGKIISIGKKDVIVDIGMKSEGVIPVEEFDEIEKWKPGDTVDIFIESFESEDGLVLLSKKKADFEKVWDKIKESYDNNSDVEGKIKKRVKGGMIVNILGVEAFLPGSQIDLHPIKDLDELIGKTMKFRIIKLNFKRRNIVVSHRIILEDQISKKKEELLNELEIGQVREGIVKNITDFGAFVDLGGVDGLLHITDISWGRINHPSEMFSVGDKIKVKIIGIDEEKNRVSLGMKQLYQHPWTNIDEKYPIGKRVKGTVTSITNYGAFVELEKGVEGLIHISEMSWTEHIKHPSQLLSIGDEIEAIVLNIDKENEKISLGLKQAKPNPWELIAEKYPEGSIIEGKIRTLTNFGAFVEIEPGIDGLIYISDLSWTKRIEHPSEVLKKGETIKCKVLAVDPENKKISLGLKQMEEDPFETVEGKYPNGSHVEVEIVEQFAKGYIVELPNGLRGILPSSHLSKKDGEENHEYKTGDKLNVKIIQINKQQRKIVVSEKEFVKDQERQEVEEYLNRQEEK</sequence>
<organism evidence="8 9">
    <name type="scientific">candidate division TA06 bacterium</name>
    <dbReference type="NCBI Taxonomy" id="2250710"/>
    <lineage>
        <taxon>Bacteria</taxon>
        <taxon>Bacteria division TA06</taxon>
    </lineage>
</organism>
<dbReference type="CDD" id="cd04465">
    <property type="entry name" value="S1_RPS1_repeat_ec2_hs2"/>
    <property type="match status" value="1"/>
</dbReference>
<dbReference type="CDD" id="cd05688">
    <property type="entry name" value="S1_RPS1_repeat_ec3"/>
    <property type="match status" value="1"/>
</dbReference>
<dbReference type="GO" id="GO:0003735">
    <property type="term" value="F:structural constituent of ribosome"/>
    <property type="evidence" value="ECO:0007669"/>
    <property type="project" value="InterPro"/>
</dbReference>
<dbReference type="InterPro" id="IPR012340">
    <property type="entry name" value="NA-bd_OB-fold"/>
</dbReference>
<dbReference type="Proteomes" id="UP000282321">
    <property type="component" value="Unassembled WGS sequence"/>
</dbReference>
<dbReference type="CDD" id="cd05687">
    <property type="entry name" value="S1_RPS1_repeat_ec1_hs1"/>
    <property type="match status" value="1"/>
</dbReference>
<feature type="domain" description="S1 motif" evidence="7">
    <location>
        <begin position="206"/>
        <end position="274"/>
    </location>
</feature>
<dbReference type="InterPro" id="IPR000110">
    <property type="entry name" value="Ribosomal_bS1"/>
</dbReference>
<evidence type="ECO:0000256" key="1">
    <source>
        <dbReference type="ARBA" id="ARBA00006767"/>
    </source>
</evidence>
<dbReference type="InterPro" id="IPR035104">
    <property type="entry name" value="Ribosomal_protein_S1-like"/>
</dbReference>
<comment type="caution">
    <text evidence="8">The sequence shown here is derived from an EMBL/GenBank/DDBJ whole genome shotgun (WGS) entry which is preliminary data.</text>
</comment>
<evidence type="ECO:0000256" key="5">
    <source>
        <dbReference type="ARBA" id="ARBA00023274"/>
    </source>
</evidence>
<dbReference type="AlphaFoldDB" id="A0A660S8R8"/>
<dbReference type="GO" id="GO:0022627">
    <property type="term" value="C:cytosolic small ribosomal subunit"/>
    <property type="evidence" value="ECO:0007669"/>
    <property type="project" value="TreeGrafter"/>
</dbReference>